<dbReference type="Proteomes" id="UP001603857">
    <property type="component" value="Unassembled WGS sequence"/>
</dbReference>
<sequence>MAISSSHMRFTFECRSDPDFSPPPSFDNLHSRNFGASSKTGIVFHSVSSLILRFPSNFQRQLSTKARCNCNNIGVAQIVAASWSNNIAKSSHKSNASKTIHVVMALELNSSVKSGLKSMR</sequence>
<dbReference type="AlphaFoldDB" id="A0ABD1N6F1"/>
<comment type="caution">
    <text evidence="1">The sequence shown here is derived from an EMBL/GenBank/DDBJ whole genome shotgun (WGS) entry which is preliminary data.</text>
</comment>
<evidence type="ECO:0000313" key="1">
    <source>
        <dbReference type="EMBL" id="KAL2343693.1"/>
    </source>
</evidence>
<reference evidence="1 2" key="1">
    <citation type="submission" date="2024-08" db="EMBL/GenBank/DDBJ databases">
        <title>Insights into the chromosomal genome structure of Flemingia macrophylla.</title>
        <authorList>
            <person name="Ding Y."/>
            <person name="Zhao Y."/>
            <person name="Bi W."/>
            <person name="Wu M."/>
            <person name="Zhao G."/>
            <person name="Gong Y."/>
            <person name="Li W."/>
            <person name="Zhang P."/>
        </authorList>
    </citation>
    <scope>NUCLEOTIDE SEQUENCE [LARGE SCALE GENOMIC DNA]</scope>
    <source>
        <strain evidence="1">DYQJB</strain>
        <tissue evidence="1">Leaf</tissue>
    </source>
</reference>
<evidence type="ECO:0000313" key="2">
    <source>
        <dbReference type="Proteomes" id="UP001603857"/>
    </source>
</evidence>
<accession>A0ABD1N6F1</accession>
<dbReference type="EMBL" id="JBGMDY010000002">
    <property type="protein sequence ID" value="KAL2343693.1"/>
    <property type="molecule type" value="Genomic_DNA"/>
</dbReference>
<name>A0ABD1N6F1_9FABA</name>
<organism evidence="1 2">
    <name type="scientific">Flemingia macrophylla</name>
    <dbReference type="NCBI Taxonomy" id="520843"/>
    <lineage>
        <taxon>Eukaryota</taxon>
        <taxon>Viridiplantae</taxon>
        <taxon>Streptophyta</taxon>
        <taxon>Embryophyta</taxon>
        <taxon>Tracheophyta</taxon>
        <taxon>Spermatophyta</taxon>
        <taxon>Magnoliopsida</taxon>
        <taxon>eudicotyledons</taxon>
        <taxon>Gunneridae</taxon>
        <taxon>Pentapetalae</taxon>
        <taxon>rosids</taxon>
        <taxon>fabids</taxon>
        <taxon>Fabales</taxon>
        <taxon>Fabaceae</taxon>
        <taxon>Papilionoideae</taxon>
        <taxon>50 kb inversion clade</taxon>
        <taxon>NPAAA clade</taxon>
        <taxon>indigoferoid/millettioid clade</taxon>
        <taxon>Phaseoleae</taxon>
        <taxon>Flemingia</taxon>
    </lineage>
</organism>
<proteinExistence type="predicted"/>
<gene>
    <name evidence="1" type="ORF">Fmac_004978</name>
</gene>
<keyword evidence="2" id="KW-1185">Reference proteome</keyword>
<protein>
    <submittedName>
        <fullName evidence="1">Uncharacterized protein</fullName>
    </submittedName>
</protein>